<proteinExistence type="predicted"/>
<dbReference type="AlphaFoldDB" id="A0A9P4U4B7"/>
<evidence type="ECO:0000313" key="1">
    <source>
        <dbReference type="EMBL" id="KAF2435908.1"/>
    </source>
</evidence>
<sequence length="101" mass="11119">MDAHAHLKGLGWRGTGHSLDKTDRGLKKPLLISHKNNLHGLGSKSQKEKQADQWWLNAFDNALKDIGTGKESSLATVREHGVNRGGLYGFFVKGQILESTI</sequence>
<gene>
    <name evidence="1" type="ORF">EJ08DRAFT_569948</name>
</gene>
<accession>A0A9P4U4B7</accession>
<protein>
    <recommendedName>
        <fullName evidence="3">G-patch domain-containing protein</fullName>
    </recommendedName>
</protein>
<feature type="non-terminal residue" evidence="1">
    <location>
        <position position="101"/>
    </location>
</feature>
<keyword evidence="2" id="KW-1185">Reference proteome</keyword>
<dbReference type="OrthoDB" id="3366546at2759"/>
<evidence type="ECO:0000313" key="2">
    <source>
        <dbReference type="Proteomes" id="UP000800235"/>
    </source>
</evidence>
<organism evidence="1 2">
    <name type="scientific">Tothia fuscella</name>
    <dbReference type="NCBI Taxonomy" id="1048955"/>
    <lineage>
        <taxon>Eukaryota</taxon>
        <taxon>Fungi</taxon>
        <taxon>Dikarya</taxon>
        <taxon>Ascomycota</taxon>
        <taxon>Pezizomycotina</taxon>
        <taxon>Dothideomycetes</taxon>
        <taxon>Pleosporomycetidae</taxon>
        <taxon>Venturiales</taxon>
        <taxon>Cylindrosympodiaceae</taxon>
        <taxon>Tothia</taxon>
    </lineage>
</organism>
<comment type="caution">
    <text evidence="1">The sequence shown here is derived from an EMBL/GenBank/DDBJ whole genome shotgun (WGS) entry which is preliminary data.</text>
</comment>
<evidence type="ECO:0008006" key="3">
    <source>
        <dbReference type="Google" id="ProtNLM"/>
    </source>
</evidence>
<dbReference type="Proteomes" id="UP000800235">
    <property type="component" value="Unassembled WGS sequence"/>
</dbReference>
<dbReference type="EMBL" id="MU007012">
    <property type="protein sequence ID" value="KAF2435908.1"/>
    <property type="molecule type" value="Genomic_DNA"/>
</dbReference>
<reference evidence="1" key="1">
    <citation type="journal article" date="2020" name="Stud. Mycol.">
        <title>101 Dothideomycetes genomes: a test case for predicting lifestyles and emergence of pathogens.</title>
        <authorList>
            <person name="Haridas S."/>
            <person name="Albert R."/>
            <person name="Binder M."/>
            <person name="Bloem J."/>
            <person name="Labutti K."/>
            <person name="Salamov A."/>
            <person name="Andreopoulos B."/>
            <person name="Baker S."/>
            <person name="Barry K."/>
            <person name="Bills G."/>
            <person name="Bluhm B."/>
            <person name="Cannon C."/>
            <person name="Castanera R."/>
            <person name="Culley D."/>
            <person name="Daum C."/>
            <person name="Ezra D."/>
            <person name="Gonzalez J."/>
            <person name="Henrissat B."/>
            <person name="Kuo A."/>
            <person name="Liang C."/>
            <person name="Lipzen A."/>
            <person name="Lutzoni F."/>
            <person name="Magnuson J."/>
            <person name="Mondo S."/>
            <person name="Nolan M."/>
            <person name="Ohm R."/>
            <person name="Pangilinan J."/>
            <person name="Park H.-J."/>
            <person name="Ramirez L."/>
            <person name="Alfaro M."/>
            <person name="Sun H."/>
            <person name="Tritt A."/>
            <person name="Yoshinaga Y."/>
            <person name="Zwiers L.-H."/>
            <person name="Turgeon B."/>
            <person name="Goodwin S."/>
            <person name="Spatafora J."/>
            <person name="Crous P."/>
            <person name="Grigoriev I."/>
        </authorList>
    </citation>
    <scope>NUCLEOTIDE SEQUENCE</scope>
    <source>
        <strain evidence="1">CBS 130266</strain>
    </source>
</reference>
<name>A0A9P4U4B7_9PEZI</name>